<comment type="caution">
    <text evidence="12">The sequence shown here is derived from an EMBL/GenBank/DDBJ whole genome shotgun (WGS) entry which is preliminary data.</text>
</comment>
<evidence type="ECO:0000256" key="3">
    <source>
        <dbReference type="ARBA" id="ARBA00010617"/>
    </source>
</evidence>
<keyword evidence="7" id="KW-1133">Transmembrane helix</keyword>
<evidence type="ECO:0000256" key="9">
    <source>
        <dbReference type="ARBA" id="ARBA00023004"/>
    </source>
</evidence>
<proteinExistence type="inferred from homology"/>
<evidence type="ECO:0000256" key="1">
    <source>
        <dbReference type="ARBA" id="ARBA00001971"/>
    </source>
</evidence>
<dbReference type="eggNOG" id="KOG0156">
    <property type="taxonomic scope" value="Eukaryota"/>
</dbReference>
<dbReference type="GO" id="GO:0016020">
    <property type="term" value="C:membrane"/>
    <property type="evidence" value="ECO:0007669"/>
    <property type="project" value="UniProtKB-SubCell"/>
</dbReference>
<keyword evidence="11" id="KW-0472">Membrane</keyword>
<comment type="subcellular location">
    <subcellularLocation>
        <location evidence="2">Membrane</location>
        <topology evidence="2">Single-pass membrane protein</topology>
    </subcellularLocation>
</comment>
<dbReference type="PANTHER" id="PTHR46300:SF2">
    <property type="entry name" value="CYTOCHROME P450 MONOOXYGENASE ALNH-RELATED"/>
    <property type="match status" value="1"/>
</dbReference>
<dbReference type="EMBL" id="LATX01002177">
    <property type="protein sequence ID" value="KTB33324.1"/>
    <property type="molecule type" value="Genomic_DNA"/>
</dbReference>
<gene>
    <name evidence="12" type="ORF">WG66_14104</name>
</gene>
<evidence type="ECO:0000256" key="11">
    <source>
        <dbReference type="ARBA" id="ARBA00023136"/>
    </source>
</evidence>
<evidence type="ECO:0000313" key="12">
    <source>
        <dbReference type="EMBL" id="KTB33324.1"/>
    </source>
</evidence>
<dbReference type="AlphaFoldDB" id="A0A0W0FAG4"/>
<dbReference type="GO" id="GO:0005506">
    <property type="term" value="F:iron ion binding"/>
    <property type="evidence" value="ECO:0007669"/>
    <property type="project" value="InterPro"/>
</dbReference>
<keyword evidence="5" id="KW-0812">Transmembrane</keyword>
<keyword evidence="4" id="KW-0349">Heme</keyword>
<evidence type="ECO:0000256" key="4">
    <source>
        <dbReference type="ARBA" id="ARBA00022617"/>
    </source>
</evidence>
<evidence type="ECO:0000256" key="2">
    <source>
        <dbReference type="ARBA" id="ARBA00004167"/>
    </source>
</evidence>
<comment type="similarity">
    <text evidence="3">Belongs to the cytochrome P450 family.</text>
</comment>
<dbReference type="GO" id="GO:0016705">
    <property type="term" value="F:oxidoreductase activity, acting on paired donors, with incorporation or reduction of molecular oxygen"/>
    <property type="evidence" value="ECO:0007669"/>
    <property type="project" value="InterPro"/>
</dbReference>
<dbReference type="Pfam" id="PF00067">
    <property type="entry name" value="p450"/>
    <property type="match status" value="1"/>
</dbReference>
<evidence type="ECO:0000256" key="8">
    <source>
        <dbReference type="ARBA" id="ARBA00023002"/>
    </source>
</evidence>
<keyword evidence="6" id="KW-0479">Metal-binding</keyword>
<sequence length="167" mass="18896">MTFWVGTKGEEELDHIIGDQRASALHDLEKTPYIQAIFKETICIRPVGPVGIPHTTTSTEEFRGYVLPEGTAIFSDTYGIFHDPEHGTKLGMDDSAFQGHTASIVFSFGWSLTLTPKPFQCRIIPHGEHVKNIIESELCASTEIFIQFERDLVEEDKQWVDEIRSGW</sequence>
<evidence type="ECO:0000256" key="5">
    <source>
        <dbReference type="ARBA" id="ARBA00022692"/>
    </source>
</evidence>
<evidence type="ECO:0000313" key="13">
    <source>
        <dbReference type="Proteomes" id="UP000054988"/>
    </source>
</evidence>
<dbReference type="GO" id="GO:0020037">
    <property type="term" value="F:heme binding"/>
    <property type="evidence" value="ECO:0007669"/>
    <property type="project" value="InterPro"/>
</dbReference>
<organism evidence="12 13">
    <name type="scientific">Moniliophthora roreri</name>
    <name type="common">Frosty pod rot fungus</name>
    <name type="synonym">Monilia roreri</name>
    <dbReference type="NCBI Taxonomy" id="221103"/>
    <lineage>
        <taxon>Eukaryota</taxon>
        <taxon>Fungi</taxon>
        <taxon>Dikarya</taxon>
        <taxon>Basidiomycota</taxon>
        <taxon>Agaricomycotina</taxon>
        <taxon>Agaricomycetes</taxon>
        <taxon>Agaricomycetidae</taxon>
        <taxon>Agaricales</taxon>
        <taxon>Marasmiineae</taxon>
        <taxon>Marasmiaceae</taxon>
        <taxon>Moniliophthora</taxon>
    </lineage>
</organism>
<dbReference type="PANTHER" id="PTHR46300">
    <property type="entry name" value="P450, PUTATIVE (EUROFUNG)-RELATED-RELATED"/>
    <property type="match status" value="1"/>
</dbReference>
<reference evidence="12 13" key="1">
    <citation type="submission" date="2015-12" db="EMBL/GenBank/DDBJ databases">
        <title>Draft genome sequence of Moniliophthora roreri, the causal agent of frosty pod rot of cacao.</title>
        <authorList>
            <person name="Aime M.C."/>
            <person name="Diaz-Valderrama J.R."/>
            <person name="Kijpornyongpan T."/>
            <person name="Phillips-Mora W."/>
        </authorList>
    </citation>
    <scope>NUCLEOTIDE SEQUENCE [LARGE SCALE GENOMIC DNA]</scope>
    <source>
        <strain evidence="12 13">MCA 2952</strain>
    </source>
</reference>
<comment type="cofactor">
    <cofactor evidence="1">
        <name>heme</name>
        <dbReference type="ChEBI" id="CHEBI:30413"/>
    </cofactor>
</comment>
<dbReference type="InterPro" id="IPR036396">
    <property type="entry name" value="Cyt_P450_sf"/>
</dbReference>
<keyword evidence="10" id="KW-0503">Monooxygenase</keyword>
<accession>A0A0W0FAG4</accession>
<dbReference type="Gene3D" id="1.10.630.10">
    <property type="entry name" value="Cytochrome P450"/>
    <property type="match status" value="1"/>
</dbReference>
<evidence type="ECO:0000256" key="7">
    <source>
        <dbReference type="ARBA" id="ARBA00022989"/>
    </source>
</evidence>
<dbReference type="Proteomes" id="UP000054988">
    <property type="component" value="Unassembled WGS sequence"/>
</dbReference>
<keyword evidence="9" id="KW-0408">Iron</keyword>
<dbReference type="InterPro" id="IPR001128">
    <property type="entry name" value="Cyt_P450"/>
</dbReference>
<name>A0A0W0FAG4_MONRR</name>
<evidence type="ECO:0000256" key="10">
    <source>
        <dbReference type="ARBA" id="ARBA00023033"/>
    </source>
</evidence>
<protein>
    <recommendedName>
        <fullName evidence="14">Cytochrome p450</fullName>
    </recommendedName>
</protein>
<dbReference type="InterPro" id="IPR050364">
    <property type="entry name" value="Cytochrome_P450_fung"/>
</dbReference>
<evidence type="ECO:0008006" key="14">
    <source>
        <dbReference type="Google" id="ProtNLM"/>
    </source>
</evidence>
<evidence type="ECO:0000256" key="6">
    <source>
        <dbReference type="ARBA" id="ARBA00022723"/>
    </source>
</evidence>
<keyword evidence="8" id="KW-0560">Oxidoreductase</keyword>
<dbReference type="SUPFAM" id="SSF48264">
    <property type="entry name" value="Cytochrome P450"/>
    <property type="match status" value="1"/>
</dbReference>
<dbReference type="GO" id="GO:0004497">
    <property type="term" value="F:monooxygenase activity"/>
    <property type="evidence" value="ECO:0007669"/>
    <property type="project" value="UniProtKB-KW"/>
</dbReference>